<organism evidence="2 3">
    <name type="scientific">Dasania phycosphaerae</name>
    <dbReference type="NCBI Taxonomy" id="2950436"/>
    <lineage>
        <taxon>Bacteria</taxon>
        <taxon>Pseudomonadati</taxon>
        <taxon>Pseudomonadota</taxon>
        <taxon>Gammaproteobacteria</taxon>
        <taxon>Cellvibrionales</taxon>
        <taxon>Spongiibacteraceae</taxon>
        <taxon>Dasania</taxon>
    </lineage>
</organism>
<name>A0A9J6RMW8_9GAMM</name>
<protein>
    <recommendedName>
        <fullName evidence="4">Chemotaxis protein CheC</fullName>
    </recommendedName>
</protein>
<dbReference type="AlphaFoldDB" id="A0A9J6RMW8"/>
<gene>
    <name evidence="2" type="ORF">O0V09_10820</name>
</gene>
<dbReference type="Gene3D" id="3.40.1550.10">
    <property type="entry name" value="CheC-like"/>
    <property type="match status" value="1"/>
</dbReference>
<evidence type="ECO:0000256" key="1">
    <source>
        <dbReference type="ARBA" id="ARBA00022500"/>
    </source>
</evidence>
<dbReference type="SUPFAM" id="SSF103039">
    <property type="entry name" value="CheC-like"/>
    <property type="match status" value="1"/>
</dbReference>
<dbReference type="GO" id="GO:0006935">
    <property type="term" value="P:chemotaxis"/>
    <property type="evidence" value="ECO:0007669"/>
    <property type="project" value="UniProtKB-KW"/>
</dbReference>
<evidence type="ECO:0008006" key="4">
    <source>
        <dbReference type="Google" id="ProtNLM"/>
    </source>
</evidence>
<dbReference type="EMBL" id="JAPTGG010000008">
    <property type="protein sequence ID" value="MCZ0865698.1"/>
    <property type="molecule type" value="Genomic_DNA"/>
</dbReference>
<dbReference type="CDD" id="cd17910">
    <property type="entry name" value="CheC_ClassII"/>
    <property type="match status" value="1"/>
</dbReference>
<evidence type="ECO:0000313" key="3">
    <source>
        <dbReference type="Proteomes" id="UP001069090"/>
    </source>
</evidence>
<dbReference type="RefSeq" id="WP_258331841.1">
    <property type="nucleotide sequence ID" value="NZ_JAPTGG010000008.1"/>
</dbReference>
<reference evidence="2 3" key="1">
    <citation type="submission" date="2022-12" db="EMBL/GenBank/DDBJ databases">
        <title>Dasania phycosphaerae sp. nov., isolated from particulate material of the south coast of Korea.</title>
        <authorList>
            <person name="Jiang Y."/>
        </authorList>
    </citation>
    <scope>NUCLEOTIDE SEQUENCE [LARGE SCALE GENOMIC DNA]</scope>
    <source>
        <strain evidence="2 3">GY-19</strain>
    </source>
</reference>
<accession>A0A9J6RMW8</accession>
<sequence length="201" mass="21939">MSAIAFNEDIRDGIQEVANVAVGMAAKNIAKSFSASVKLPVPEVHLIEAVDIQMALGAVFSGEAITAVTQPFYGNSISGEALLIFTDTSMEALSALMGYEPGYEHNEVELVLEMASLLNGSCITGFCAQLDMSVLLKHPEVYGRHLSLATILQQQSFPWRQTLAIEFNYTFEGYDVGCDLILLFHEDSLPSLFENVQILID</sequence>
<dbReference type="Proteomes" id="UP001069090">
    <property type="component" value="Unassembled WGS sequence"/>
</dbReference>
<evidence type="ECO:0000313" key="2">
    <source>
        <dbReference type="EMBL" id="MCZ0865698.1"/>
    </source>
</evidence>
<keyword evidence="3" id="KW-1185">Reference proteome</keyword>
<dbReference type="InterPro" id="IPR028976">
    <property type="entry name" value="CheC-like_sf"/>
</dbReference>
<keyword evidence="1" id="KW-0145">Chemotaxis</keyword>
<comment type="caution">
    <text evidence="2">The sequence shown here is derived from an EMBL/GenBank/DDBJ whole genome shotgun (WGS) entry which is preliminary data.</text>
</comment>
<proteinExistence type="predicted"/>